<evidence type="ECO:0000313" key="2">
    <source>
        <dbReference type="EMBL" id="THH27850.1"/>
    </source>
</evidence>
<comment type="caution">
    <text evidence="2">The sequence shown here is derived from an EMBL/GenBank/DDBJ whole genome shotgun (WGS) entry which is preliminary data.</text>
</comment>
<sequence length="76" mass="8172">MSGKYIIMFKDSATPEQIQKYAQDVSSNGGAVHQVYDASIKGFSASIPDAYFQQLQSSLTDSPIAVIEPDGVVTTQ</sequence>
<reference evidence="2 3" key="1">
    <citation type="submission" date="2019-02" db="EMBL/GenBank/DDBJ databases">
        <title>Genome sequencing of the rare red list fungi Antrodiella citrinella (Flaviporus citrinellus).</title>
        <authorList>
            <person name="Buettner E."/>
            <person name="Kellner H."/>
        </authorList>
    </citation>
    <scope>NUCLEOTIDE SEQUENCE [LARGE SCALE GENOMIC DNA]</scope>
    <source>
        <strain evidence="2 3">DSM 108506</strain>
    </source>
</reference>
<protein>
    <recommendedName>
        <fullName evidence="4">Inhibitor I9 domain-containing protein</fullName>
    </recommendedName>
</protein>
<evidence type="ECO:0008006" key="4">
    <source>
        <dbReference type="Google" id="ProtNLM"/>
    </source>
</evidence>
<dbReference type="EMBL" id="SGPM01000220">
    <property type="protein sequence ID" value="THH27850.1"/>
    <property type="molecule type" value="Genomic_DNA"/>
</dbReference>
<dbReference type="GO" id="GO:0042144">
    <property type="term" value="P:vacuole fusion, non-autophagic"/>
    <property type="evidence" value="ECO:0007669"/>
    <property type="project" value="TreeGrafter"/>
</dbReference>
<keyword evidence="3" id="KW-1185">Reference proteome</keyword>
<gene>
    <name evidence="2" type="ORF">EUX98_g6342</name>
</gene>
<dbReference type="InterPro" id="IPR052471">
    <property type="entry name" value="PBI_I9"/>
</dbReference>
<dbReference type="InterPro" id="IPR037045">
    <property type="entry name" value="S8pro/Inhibitor_I9_sf"/>
</dbReference>
<dbReference type="Proteomes" id="UP000308730">
    <property type="component" value="Unassembled WGS sequence"/>
</dbReference>
<organism evidence="2 3">
    <name type="scientific">Antrodiella citrinella</name>
    <dbReference type="NCBI Taxonomy" id="2447956"/>
    <lineage>
        <taxon>Eukaryota</taxon>
        <taxon>Fungi</taxon>
        <taxon>Dikarya</taxon>
        <taxon>Basidiomycota</taxon>
        <taxon>Agaricomycotina</taxon>
        <taxon>Agaricomycetes</taxon>
        <taxon>Polyporales</taxon>
        <taxon>Steccherinaceae</taxon>
        <taxon>Antrodiella</taxon>
    </lineage>
</organism>
<dbReference type="SUPFAM" id="SSF54897">
    <property type="entry name" value="Protease propeptides/inhibitors"/>
    <property type="match status" value="1"/>
</dbReference>
<dbReference type="PANTHER" id="PTHR28288">
    <property type="entry name" value="PROTEASE B INHIBITOR 2"/>
    <property type="match status" value="1"/>
</dbReference>
<accession>A0A4S4MWR3</accession>
<proteinExistence type="inferred from homology"/>
<name>A0A4S4MWR3_9APHY</name>
<comment type="similarity">
    <text evidence="1">Belongs to the protease inhibitor I9 family.</text>
</comment>
<dbReference type="GO" id="GO:0004866">
    <property type="term" value="F:endopeptidase inhibitor activity"/>
    <property type="evidence" value="ECO:0007669"/>
    <property type="project" value="TreeGrafter"/>
</dbReference>
<dbReference type="Gene3D" id="3.30.70.80">
    <property type="entry name" value="Peptidase S8 propeptide/proteinase inhibitor I9"/>
    <property type="match status" value="1"/>
</dbReference>
<dbReference type="PANTHER" id="PTHR28288:SF2">
    <property type="entry name" value="PROTEASE B INHIBITOR 2"/>
    <property type="match status" value="1"/>
</dbReference>
<dbReference type="AlphaFoldDB" id="A0A4S4MWR3"/>
<evidence type="ECO:0000313" key="3">
    <source>
        <dbReference type="Proteomes" id="UP000308730"/>
    </source>
</evidence>
<dbReference type="OrthoDB" id="5518345at2759"/>
<evidence type="ECO:0000256" key="1">
    <source>
        <dbReference type="ARBA" id="ARBA00038069"/>
    </source>
</evidence>